<name>A0A7S3EF08_9RHOD</name>
<evidence type="ECO:0008006" key="4">
    <source>
        <dbReference type="Google" id="ProtNLM"/>
    </source>
</evidence>
<proteinExistence type="predicted"/>
<protein>
    <recommendedName>
        <fullName evidence="4">Saposin B-type domain-containing protein</fullName>
    </recommendedName>
</protein>
<evidence type="ECO:0000313" key="3">
    <source>
        <dbReference type="EMBL" id="CAE0047943.1"/>
    </source>
</evidence>
<dbReference type="AlphaFoldDB" id="A0A7S3EF08"/>
<feature type="region of interest" description="Disordered" evidence="1">
    <location>
        <begin position="215"/>
        <end position="247"/>
    </location>
</feature>
<sequence length="247" mass="27646">MINRTRGFLLASLVLWGCVFVSSSGQVVWARPRPVDSDVKYLKCDVCLAAAIRLHEYGSSRGTKLSESELLDMLESFCDPFLPAGGWIPFMEILHNKEDKRLELKTHDKPGKCDRDCATMSKACTDAIDDVVYDMAEFYVSHKDADVEAIGKKMCYEIGTTCKESVPPVSDDWKGTGYTPASEEDVEMDKLRRMSKGNVQVIGPDEIPKMMEEINDMENVDEGTAATEQQDQAATEEQEEEDEHDAL</sequence>
<gene>
    <name evidence="3" type="ORF">RMAR00112_LOCUS15930</name>
</gene>
<keyword evidence="2" id="KW-0732">Signal</keyword>
<organism evidence="3">
    <name type="scientific">Rhodosorus marinus</name>
    <dbReference type="NCBI Taxonomy" id="101924"/>
    <lineage>
        <taxon>Eukaryota</taxon>
        <taxon>Rhodophyta</taxon>
        <taxon>Stylonematophyceae</taxon>
        <taxon>Stylonematales</taxon>
        <taxon>Stylonemataceae</taxon>
        <taxon>Rhodosorus</taxon>
    </lineage>
</organism>
<dbReference type="PANTHER" id="PTHR36058">
    <property type="entry name" value="NUCLEOPHOSMIN"/>
    <property type="match status" value="1"/>
</dbReference>
<dbReference type="PANTHER" id="PTHR36058:SF1">
    <property type="entry name" value="NUCLEOPHOSMIN"/>
    <property type="match status" value="1"/>
</dbReference>
<feature type="signal peptide" evidence="2">
    <location>
        <begin position="1"/>
        <end position="25"/>
    </location>
</feature>
<evidence type="ECO:0000256" key="1">
    <source>
        <dbReference type="SAM" id="MobiDB-lite"/>
    </source>
</evidence>
<feature type="compositionally biased region" description="Low complexity" evidence="1">
    <location>
        <begin position="224"/>
        <end position="233"/>
    </location>
</feature>
<dbReference type="EMBL" id="HBHW01020498">
    <property type="protein sequence ID" value="CAE0047943.1"/>
    <property type="molecule type" value="Transcribed_RNA"/>
</dbReference>
<reference evidence="3" key="1">
    <citation type="submission" date="2021-01" db="EMBL/GenBank/DDBJ databases">
        <authorList>
            <person name="Corre E."/>
            <person name="Pelletier E."/>
            <person name="Niang G."/>
            <person name="Scheremetjew M."/>
            <person name="Finn R."/>
            <person name="Kale V."/>
            <person name="Holt S."/>
            <person name="Cochrane G."/>
            <person name="Meng A."/>
            <person name="Brown T."/>
            <person name="Cohen L."/>
        </authorList>
    </citation>
    <scope>NUCLEOTIDE SEQUENCE</scope>
    <source>
        <strain evidence="3">CCMP 769</strain>
    </source>
</reference>
<feature type="compositionally biased region" description="Acidic residues" evidence="1">
    <location>
        <begin position="234"/>
        <end position="247"/>
    </location>
</feature>
<feature type="chain" id="PRO_5031510489" description="Saposin B-type domain-containing protein" evidence="2">
    <location>
        <begin position="26"/>
        <end position="247"/>
    </location>
</feature>
<accession>A0A7S3EF08</accession>
<evidence type="ECO:0000256" key="2">
    <source>
        <dbReference type="SAM" id="SignalP"/>
    </source>
</evidence>